<accession>A0A1B7XD16</accession>
<dbReference type="AlphaFoldDB" id="A0A1B7XD16"/>
<dbReference type="InterPro" id="IPR027417">
    <property type="entry name" value="P-loop_NTPase"/>
</dbReference>
<keyword evidence="3" id="KW-1185">Reference proteome</keyword>
<dbReference type="InterPro" id="IPR011646">
    <property type="entry name" value="KAP_P-loop"/>
</dbReference>
<dbReference type="SUPFAM" id="SSF52540">
    <property type="entry name" value="P-loop containing nucleoside triphosphate hydrolases"/>
    <property type="match status" value="1"/>
</dbReference>
<reference evidence="2 3" key="1">
    <citation type="submission" date="2015-01" db="EMBL/GenBank/DDBJ databases">
        <title>Desulfovibrio sp. JC271 draft genome sequence.</title>
        <authorList>
            <person name="Shivani Y."/>
            <person name="Subhash Y."/>
            <person name="Sasikala C."/>
            <person name="Ramana C.V."/>
        </authorList>
    </citation>
    <scope>NUCLEOTIDE SEQUENCE [LARGE SCALE GENOMIC DNA]</scope>
    <source>
        <strain evidence="2 3">JC271</strain>
    </source>
</reference>
<sequence length="641" mass="74087">MTQAQRPSPNKHIEEFLEYYCSLPQSPDYAILLTGKWGAGKTHFIKKQIKQLEQSEKKFIYVSLYGMTDCNQIQIEFFKQLHPVLSSKGVLLAGKFAKGFLRGAFKVDLDDDGNADGTASPQLPDLSLPEYLQDTESRILIFDDLERCAIPIETVLGYINAFVEHGEHKVIILANEERFEATKKDYNKIKEKVIGKTFSIKPEADIAYEGFIREVRSECLCSFFQQHKNELLKTFHVAKHMNLRHLRQATQDFDRLYEKLPSEISEHEELLLHFAHHFFALSFEIKSGDVTKDEIKQHENDLEHFAVIEMLAEDSSNPKELPKNIYKNLRKKYTHFTFNSYLLSKEEWVDLLFNSIINIDSISTQLKNSPIFQEEHSPAWVQLWNYTKLSDNEFDQLCSTVENQLKNDELLRGGEILHVAAMLISYSKKGLNVPNVEELTEISIKAIDVATANAKYVPFRDSSVTDGFDDAWQNKIFHDGDASDFLKIKNHLLEKEKFLREETYEQTLDKIIPLIKGAGKSFYDFFANSSLYRETPILHLLPVEEVTESFIDNVHKSGYWVSRGLEERYKLSVHAIALSDELAWFEKIIENLETKVTQRNSKISGVIIERYLKQYLHPTLKHFKEALNATQQHPKQEGSST</sequence>
<gene>
    <name evidence="2" type="ORF">SP90_08630</name>
</gene>
<dbReference type="EMBL" id="JXMS01000012">
    <property type="protein sequence ID" value="OBQ51889.1"/>
    <property type="molecule type" value="Genomic_DNA"/>
</dbReference>
<name>A0A1B7XD16_9BACT</name>
<dbReference type="Gene3D" id="3.40.50.300">
    <property type="entry name" value="P-loop containing nucleotide triphosphate hydrolases"/>
    <property type="match status" value="1"/>
</dbReference>
<organism evidence="2 3">
    <name type="scientific">Halodesulfovibrio spirochaetisodalis</name>
    <dbReference type="NCBI Taxonomy" id="1560234"/>
    <lineage>
        <taxon>Bacteria</taxon>
        <taxon>Pseudomonadati</taxon>
        <taxon>Thermodesulfobacteriota</taxon>
        <taxon>Desulfovibrionia</taxon>
        <taxon>Desulfovibrionales</taxon>
        <taxon>Desulfovibrionaceae</taxon>
        <taxon>Halodesulfovibrio</taxon>
    </lineage>
</organism>
<dbReference type="PATRIC" id="fig|1560234.3.peg.549"/>
<comment type="caution">
    <text evidence="2">The sequence shown here is derived from an EMBL/GenBank/DDBJ whole genome shotgun (WGS) entry which is preliminary data.</text>
</comment>
<dbReference type="Proteomes" id="UP000091979">
    <property type="component" value="Unassembled WGS sequence"/>
</dbReference>
<dbReference type="OrthoDB" id="88903at2"/>
<dbReference type="Pfam" id="PF07693">
    <property type="entry name" value="KAP_NTPase"/>
    <property type="match status" value="1"/>
</dbReference>
<evidence type="ECO:0000313" key="3">
    <source>
        <dbReference type="Proteomes" id="UP000091979"/>
    </source>
</evidence>
<feature type="domain" description="KAP NTPase" evidence="1">
    <location>
        <begin position="14"/>
        <end position="259"/>
    </location>
</feature>
<evidence type="ECO:0000313" key="2">
    <source>
        <dbReference type="EMBL" id="OBQ51889.1"/>
    </source>
</evidence>
<evidence type="ECO:0000259" key="1">
    <source>
        <dbReference type="Pfam" id="PF07693"/>
    </source>
</evidence>
<proteinExistence type="predicted"/>
<dbReference type="RefSeq" id="WP_066854586.1">
    <property type="nucleotide sequence ID" value="NZ_JXMS01000012.1"/>
</dbReference>
<protein>
    <recommendedName>
        <fullName evidence="1">KAP NTPase domain-containing protein</fullName>
    </recommendedName>
</protein>